<keyword evidence="3" id="KW-0808">Transferase</keyword>
<dbReference type="STRING" id="383372.Rcas_0525"/>
<dbReference type="HOGENOM" id="CLU_015664_0_0_0"/>
<accession>A7NGR2</accession>
<proteinExistence type="predicted"/>
<dbReference type="FunFam" id="1.10.510.10:FF:000021">
    <property type="entry name" value="Serine/threonine protein kinase"/>
    <property type="match status" value="1"/>
</dbReference>
<dbReference type="Gene3D" id="1.25.40.10">
    <property type="entry name" value="Tetratricopeptide repeat domain"/>
    <property type="match status" value="4"/>
</dbReference>
<dbReference type="RefSeq" id="WP_012119086.1">
    <property type="nucleotide sequence ID" value="NC_009767.1"/>
</dbReference>
<feature type="binding site" evidence="8">
    <location>
        <position position="43"/>
    </location>
    <ligand>
        <name>ATP</name>
        <dbReference type="ChEBI" id="CHEBI:30616"/>
    </ligand>
</feature>
<feature type="domain" description="Protein kinase" evidence="11">
    <location>
        <begin position="14"/>
        <end position="273"/>
    </location>
</feature>
<evidence type="ECO:0000256" key="6">
    <source>
        <dbReference type="ARBA" id="ARBA00022840"/>
    </source>
</evidence>
<evidence type="ECO:0000256" key="5">
    <source>
        <dbReference type="ARBA" id="ARBA00022777"/>
    </source>
</evidence>
<dbReference type="OrthoDB" id="9814968at2"/>
<dbReference type="PANTHER" id="PTHR43289:SF6">
    <property type="entry name" value="SERINE_THREONINE-PROTEIN KINASE NEKL-3"/>
    <property type="match status" value="1"/>
</dbReference>
<keyword evidence="6 8" id="KW-0067">ATP-binding</keyword>
<dbReference type="Pfam" id="PF13432">
    <property type="entry name" value="TPR_16"/>
    <property type="match status" value="2"/>
</dbReference>
<dbReference type="PANTHER" id="PTHR43289">
    <property type="entry name" value="MITOGEN-ACTIVATED PROTEIN KINASE KINASE KINASE 20-RELATED"/>
    <property type="match status" value="1"/>
</dbReference>
<name>A7NGR2_ROSCS</name>
<keyword evidence="10" id="KW-0812">Transmembrane</keyword>
<dbReference type="Pfam" id="PF00515">
    <property type="entry name" value="TPR_1"/>
    <property type="match status" value="1"/>
</dbReference>
<keyword evidence="5 12" id="KW-0418">Kinase</keyword>
<dbReference type="PROSITE" id="PS50011">
    <property type="entry name" value="PROTEIN_KINASE_DOM"/>
    <property type="match status" value="1"/>
</dbReference>
<dbReference type="Gene3D" id="3.30.200.20">
    <property type="entry name" value="Phosphorylase Kinase, domain 1"/>
    <property type="match status" value="1"/>
</dbReference>
<dbReference type="Pfam" id="PF00069">
    <property type="entry name" value="Pkinase"/>
    <property type="match status" value="1"/>
</dbReference>
<dbReference type="InterPro" id="IPR000719">
    <property type="entry name" value="Prot_kinase_dom"/>
</dbReference>
<sequence>MPEINLIGRTIGRFEILSELGRGGMAVVYKARQTSPNRIVALKVLPPELSLDRTYIARFRQEADSAAALEHPNIVPIYVVDETEGLHYIAMKFIDGRTLKEVIQERGTLPLDETIRLMEQVASALDYAHSRGVIHRDIKPSNMMLDRSGWVYLTDFGLARGTGGGSGLTVTGTVMGTPEYMSPEQAQGLPNVGPPTDIYALGVVIYEMLTGHMPFKADTPLAMLVARLQQAPIPPRDVRSDLPLPVEDVIMRALARKPEARYQSAGELVAALRQAAGLGTGSMRSATPPLSPPVGTPLPYVRTMPTSPPAGTVAPRPQTLPVSPAYGAPAQPPSPPSGVPTIHAAPSESPASGVPTMNVPPGTLPPQQYTTQAPAKPKKGGGMGLIIGGIAALLLLAIGGVFLLRPSDSGGSAQVDAALTQANELFNQRGAFDQAIEAYQQVLNLDATNVDAHTRIALIYQMRSRYTDAEESARAAIAADSRAVLAHAVLAESLHSQGRYNEALDAADEAVAVDPDHPAGYASRAVIKAARALDDADAAMLSEAVDDAEMALDKAAGRENLLQALAHNARGVVYWYQYQFSNDQSMVARGGDEFNRAIGLQGQIAVFHSNLGYFYNDQGANALQRGNRQDAVALLDLARQQFERAQETDPAYGHAHAGLGWNLYYLDDYAGAVAEFDKALSINPQDTDAHLGKSYALLAFSPPDYDGAIATLEQAIAITPYRPDLFARLGWTHMSKGFSLPSGSSEQTSTYQRAEDRFREALDRNDRFVSALTGLGWAQSALGQYEQALDTLQQSLAIKDDQADAHFGVGWTYYNQGRFNDAEVSFRRAIEIAPNDGGNYYWLGLTLEQLGRVEEAKQAYRTAVEKGSRFAQQELDRLGG</sequence>
<feature type="repeat" description="TPR" evidence="7">
    <location>
        <begin position="803"/>
        <end position="836"/>
    </location>
</feature>
<evidence type="ECO:0000256" key="3">
    <source>
        <dbReference type="ARBA" id="ARBA00022679"/>
    </source>
</evidence>
<reference evidence="12 13" key="1">
    <citation type="submission" date="2007-08" db="EMBL/GenBank/DDBJ databases">
        <title>Complete sequence of Roseiflexus castenholzii DSM 13941.</title>
        <authorList>
            <consortium name="US DOE Joint Genome Institute"/>
            <person name="Copeland A."/>
            <person name="Lucas S."/>
            <person name="Lapidus A."/>
            <person name="Barry K."/>
            <person name="Glavina del Rio T."/>
            <person name="Dalin E."/>
            <person name="Tice H."/>
            <person name="Pitluck S."/>
            <person name="Thompson L.S."/>
            <person name="Brettin T."/>
            <person name="Bruce D."/>
            <person name="Detter J.C."/>
            <person name="Han C."/>
            <person name="Tapia R."/>
            <person name="Schmutz J."/>
            <person name="Larimer F."/>
            <person name="Land M."/>
            <person name="Hauser L."/>
            <person name="Kyrpides N."/>
            <person name="Mikhailova N."/>
            <person name="Bryant D.A."/>
            <person name="Hanada S."/>
            <person name="Tsukatani Y."/>
            <person name="Richardson P."/>
        </authorList>
    </citation>
    <scope>NUCLEOTIDE SEQUENCE [LARGE SCALE GENOMIC DNA]</scope>
    <source>
        <strain evidence="13">DSM 13941 / HLO8</strain>
    </source>
</reference>
<dbReference type="InterPro" id="IPR011009">
    <property type="entry name" value="Kinase-like_dom_sf"/>
</dbReference>
<keyword evidence="10" id="KW-1133">Transmembrane helix</keyword>
<dbReference type="SMART" id="SM00028">
    <property type="entry name" value="TPR"/>
    <property type="match status" value="7"/>
</dbReference>
<dbReference type="GO" id="GO:0005524">
    <property type="term" value="F:ATP binding"/>
    <property type="evidence" value="ECO:0007669"/>
    <property type="project" value="UniProtKB-UniRule"/>
</dbReference>
<dbReference type="CDD" id="cd14014">
    <property type="entry name" value="STKc_PknB_like"/>
    <property type="match status" value="1"/>
</dbReference>
<keyword evidence="10" id="KW-0472">Membrane</keyword>
<dbReference type="Gene3D" id="1.10.510.10">
    <property type="entry name" value="Transferase(Phosphotransferase) domain 1"/>
    <property type="match status" value="1"/>
</dbReference>
<evidence type="ECO:0000256" key="10">
    <source>
        <dbReference type="SAM" id="Phobius"/>
    </source>
</evidence>
<keyword evidence="2 12" id="KW-0723">Serine/threonine-protein kinase</keyword>
<evidence type="ECO:0000256" key="4">
    <source>
        <dbReference type="ARBA" id="ARBA00022741"/>
    </source>
</evidence>
<dbReference type="Proteomes" id="UP000000263">
    <property type="component" value="Chromosome"/>
</dbReference>
<dbReference type="InterPro" id="IPR011990">
    <property type="entry name" value="TPR-like_helical_dom_sf"/>
</dbReference>
<evidence type="ECO:0000256" key="2">
    <source>
        <dbReference type="ARBA" id="ARBA00022527"/>
    </source>
</evidence>
<keyword evidence="13" id="KW-1185">Reference proteome</keyword>
<dbReference type="InterPro" id="IPR017441">
    <property type="entry name" value="Protein_kinase_ATP_BS"/>
</dbReference>
<dbReference type="PROSITE" id="PS50293">
    <property type="entry name" value="TPR_REGION"/>
    <property type="match status" value="1"/>
</dbReference>
<dbReference type="Pfam" id="PF13181">
    <property type="entry name" value="TPR_8"/>
    <property type="match status" value="1"/>
</dbReference>
<dbReference type="InterPro" id="IPR019734">
    <property type="entry name" value="TPR_rpt"/>
</dbReference>
<evidence type="ECO:0000259" key="11">
    <source>
        <dbReference type="PROSITE" id="PS50011"/>
    </source>
</evidence>
<evidence type="ECO:0000313" key="13">
    <source>
        <dbReference type="Proteomes" id="UP000000263"/>
    </source>
</evidence>
<feature type="repeat" description="TPR" evidence="7">
    <location>
        <begin position="769"/>
        <end position="802"/>
    </location>
</feature>
<feature type="region of interest" description="Disordered" evidence="9">
    <location>
        <begin position="305"/>
        <end position="357"/>
    </location>
</feature>
<dbReference type="AlphaFoldDB" id="A7NGR2"/>
<feature type="repeat" description="TPR" evidence="7">
    <location>
        <begin position="484"/>
        <end position="517"/>
    </location>
</feature>
<dbReference type="eggNOG" id="COG0515">
    <property type="taxonomic scope" value="Bacteria"/>
</dbReference>
<evidence type="ECO:0000256" key="8">
    <source>
        <dbReference type="PROSITE-ProRule" id="PRU10141"/>
    </source>
</evidence>
<evidence type="ECO:0000256" key="7">
    <source>
        <dbReference type="PROSITE-ProRule" id="PRU00339"/>
    </source>
</evidence>
<feature type="repeat" description="TPR" evidence="7">
    <location>
        <begin position="653"/>
        <end position="686"/>
    </location>
</feature>
<feature type="transmembrane region" description="Helical" evidence="10">
    <location>
        <begin position="385"/>
        <end position="404"/>
    </location>
</feature>
<dbReference type="EC" id="2.7.11.1" evidence="1"/>
<dbReference type="PROSITE" id="PS00107">
    <property type="entry name" value="PROTEIN_KINASE_ATP"/>
    <property type="match status" value="1"/>
</dbReference>
<dbReference type="PROSITE" id="PS50005">
    <property type="entry name" value="TPR"/>
    <property type="match status" value="5"/>
</dbReference>
<dbReference type="SUPFAM" id="SSF48452">
    <property type="entry name" value="TPR-like"/>
    <property type="match status" value="2"/>
</dbReference>
<evidence type="ECO:0000313" key="12">
    <source>
        <dbReference type="EMBL" id="ABU56655.1"/>
    </source>
</evidence>
<gene>
    <name evidence="12" type="ordered locus">Rcas_0525</name>
</gene>
<dbReference type="Pfam" id="PF13414">
    <property type="entry name" value="TPR_11"/>
    <property type="match status" value="1"/>
</dbReference>
<dbReference type="SUPFAM" id="SSF56112">
    <property type="entry name" value="Protein kinase-like (PK-like)"/>
    <property type="match status" value="1"/>
</dbReference>
<keyword evidence="7" id="KW-0802">TPR repeat</keyword>
<dbReference type="GO" id="GO:0004674">
    <property type="term" value="F:protein serine/threonine kinase activity"/>
    <property type="evidence" value="ECO:0007669"/>
    <property type="project" value="UniProtKB-KW"/>
</dbReference>
<dbReference type="KEGG" id="rca:Rcas_0525"/>
<organism evidence="12 13">
    <name type="scientific">Roseiflexus castenholzii (strain DSM 13941 / HLO8)</name>
    <dbReference type="NCBI Taxonomy" id="383372"/>
    <lineage>
        <taxon>Bacteria</taxon>
        <taxon>Bacillati</taxon>
        <taxon>Chloroflexota</taxon>
        <taxon>Chloroflexia</taxon>
        <taxon>Chloroflexales</taxon>
        <taxon>Roseiflexineae</taxon>
        <taxon>Roseiflexaceae</taxon>
        <taxon>Roseiflexus</taxon>
    </lineage>
</organism>
<dbReference type="PROSITE" id="PS00108">
    <property type="entry name" value="PROTEIN_KINASE_ST"/>
    <property type="match status" value="1"/>
</dbReference>
<feature type="repeat" description="TPR" evidence="7">
    <location>
        <begin position="416"/>
        <end position="449"/>
    </location>
</feature>
<dbReference type="InterPro" id="IPR008271">
    <property type="entry name" value="Ser/Thr_kinase_AS"/>
</dbReference>
<dbReference type="SMART" id="SM00220">
    <property type="entry name" value="S_TKc"/>
    <property type="match status" value="1"/>
</dbReference>
<evidence type="ECO:0000256" key="1">
    <source>
        <dbReference type="ARBA" id="ARBA00012513"/>
    </source>
</evidence>
<dbReference type="EMBL" id="CP000804">
    <property type="protein sequence ID" value="ABU56655.1"/>
    <property type="molecule type" value="Genomic_DNA"/>
</dbReference>
<protein>
    <recommendedName>
        <fullName evidence="1">non-specific serine/threonine protein kinase</fullName>
        <ecNumber evidence="1">2.7.11.1</ecNumber>
    </recommendedName>
</protein>
<evidence type="ECO:0000256" key="9">
    <source>
        <dbReference type="SAM" id="MobiDB-lite"/>
    </source>
</evidence>
<keyword evidence="4 8" id="KW-0547">Nucleotide-binding</keyword>
<dbReference type="eggNOG" id="COG0457">
    <property type="taxonomic scope" value="Bacteria"/>
</dbReference>